<comment type="caution">
    <text evidence="2">The sequence shown here is derived from an EMBL/GenBank/DDBJ whole genome shotgun (WGS) entry which is preliminary data.</text>
</comment>
<protein>
    <submittedName>
        <fullName evidence="2">Uncharacterized protein</fullName>
    </submittedName>
</protein>
<feature type="transmembrane region" description="Helical" evidence="1">
    <location>
        <begin position="177"/>
        <end position="196"/>
    </location>
</feature>
<keyword evidence="1" id="KW-0812">Transmembrane</keyword>
<proteinExistence type="predicted"/>
<gene>
    <name evidence="2" type="ORF">ACFQZJ_13230</name>
</gene>
<keyword evidence="1" id="KW-1133">Transmembrane helix</keyword>
<keyword evidence="1" id="KW-0472">Membrane</keyword>
<feature type="transmembrane region" description="Helical" evidence="1">
    <location>
        <begin position="261"/>
        <end position="282"/>
    </location>
</feature>
<keyword evidence="3" id="KW-1185">Reference proteome</keyword>
<feature type="transmembrane region" description="Helical" evidence="1">
    <location>
        <begin position="145"/>
        <end position="165"/>
    </location>
</feature>
<feature type="transmembrane region" description="Helical" evidence="1">
    <location>
        <begin position="78"/>
        <end position="95"/>
    </location>
</feature>
<evidence type="ECO:0000256" key="1">
    <source>
        <dbReference type="SAM" id="Phobius"/>
    </source>
</evidence>
<dbReference type="Proteomes" id="UP001597012">
    <property type="component" value="Unassembled WGS sequence"/>
</dbReference>
<reference evidence="3" key="1">
    <citation type="journal article" date="2019" name="Int. J. Syst. Evol. Microbiol.">
        <title>The Global Catalogue of Microorganisms (GCM) 10K type strain sequencing project: providing services to taxonomists for standard genome sequencing and annotation.</title>
        <authorList>
            <consortium name="The Broad Institute Genomics Platform"/>
            <consortium name="The Broad Institute Genome Sequencing Center for Infectious Disease"/>
            <person name="Wu L."/>
            <person name="Ma J."/>
        </authorList>
    </citation>
    <scope>NUCLEOTIDE SEQUENCE [LARGE SCALE GENOMIC DNA]</scope>
    <source>
        <strain evidence="3">CCUG 61948</strain>
    </source>
</reference>
<accession>A0ABW3B608</accession>
<dbReference type="RefSeq" id="WP_379935164.1">
    <property type="nucleotide sequence ID" value="NZ_JBHTHY010000011.1"/>
</dbReference>
<feature type="transmembrane region" description="Helical" evidence="1">
    <location>
        <begin position="230"/>
        <end position="249"/>
    </location>
</feature>
<feature type="transmembrane region" description="Helical" evidence="1">
    <location>
        <begin position="107"/>
        <end position="125"/>
    </location>
</feature>
<dbReference type="EMBL" id="JBHTHY010000011">
    <property type="protein sequence ID" value="MFD0798429.1"/>
    <property type="molecule type" value="Genomic_DNA"/>
</dbReference>
<sequence length="291" mass="32451">MNFSTQSLIKNNSLPNGVVRLWADSQRKISVLVKKVKEESAVVYWTAIAVSVIGLVCVFGIFIDNRTLMGVNVWVKPLKFSISITIYLISAGYLITKYPYSKKKKALINHITAWSLLFEFLIIVYQASRGVQSHYNTATALDGILFMLMGVFVGINVFIMFLFIVDTARLKLKTTKAIQWAIFLGWVIVVFGSWVGGQMISQMAHNVATADGGAGLPLVNWSTEGGDLRIAHFFALHSIQIIPLFALWVSKKRKLSERNQILLISIFGLLFALGIGFVFYQAKQGIPLIVL</sequence>
<feature type="transmembrane region" description="Helical" evidence="1">
    <location>
        <begin position="42"/>
        <end position="63"/>
    </location>
</feature>
<evidence type="ECO:0000313" key="3">
    <source>
        <dbReference type="Proteomes" id="UP001597012"/>
    </source>
</evidence>
<organism evidence="2 3">
    <name type="scientific">Maribacter chungangensis</name>
    <dbReference type="NCBI Taxonomy" id="1069117"/>
    <lineage>
        <taxon>Bacteria</taxon>
        <taxon>Pseudomonadati</taxon>
        <taxon>Bacteroidota</taxon>
        <taxon>Flavobacteriia</taxon>
        <taxon>Flavobacteriales</taxon>
        <taxon>Flavobacteriaceae</taxon>
        <taxon>Maribacter</taxon>
    </lineage>
</organism>
<evidence type="ECO:0000313" key="2">
    <source>
        <dbReference type="EMBL" id="MFD0798429.1"/>
    </source>
</evidence>
<name>A0ABW3B608_9FLAO</name>